<proteinExistence type="predicted"/>
<feature type="domain" description="DUF1266" evidence="1">
    <location>
        <begin position="228"/>
        <end position="414"/>
    </location>
</feature>
<dbReference type="InterPro" id="IPR009677">
    <property type="entry name" value="DUF1266"/>
</dbReference>
<reference evidence="2 3" key="1">
    <citation type="submission" date="2020-10" db="EMBL/GenBank/DDBJ databases">
        <title>Sequencing the genomes of 1000 actinobacteria strains.</title>
        <authorList>
            <person name="Klenk H.-P."/>
        </authorList>
    </citation>
    <scope>NUCLEOTIDE SEQUENCE [LARGE SCALE GENOMIC DNA]</scope>
    <source>
        <strain evidence="2 3">DSM 46744</strain>
    </source>
</reference>
<sequence>MTIDADPGALLDRARKYERQGRPEEAAAAFADAAGRLEALGDRSSAAGVRARQARALAAAGRVDEALEVLAAAERADGGGGELRAVLDGHAAHVLAAAGRAGEAARRAWAAMAAFRSLGDDRRADVAGVHAAKLIVEDAGPRAAAGPLRDLLERLPPDGDGHRRVARLLADAERRPDRDFDVLVTDPDGAAWGALAAALGVGAHLAVSNGVAWNTLGGDGHGDDRVLLERDWGVTDAAGWREQVRALLDAENSDPGVQMVLDRRVPGMQPASWRAAIAAWCAERNVSEATTRGVIETSGLILRYEERFRADGLLGPDERVESVYGYDFGRAVNMARWGLGAGYCDAGEAEKCVTTAGQRAHRVYASWESFSAGYVLGRMLRFDEGEFGQWYARSVVGHRILAEDPASPWRRMAWG</sequence>
<dbReference type="RefSeq" id="WP_192762091.1">
    <property type="nucleotide sequence ID" value="NZ_JADBDZ010000001.1"/>
</dbReference>
<dbReference type="SUPFAM" id="SSF48452">
    <property type="entry name" value="TPR-like"/>
    <property type="match status" value="1"/>
</dbReference>
<accession>A0ABR9JZH6</accession>
<name>A0ABR9JZH6_9ACTN</name>
<gene>
    <name evidence="2" type="ORF">H4W34_005815</name>
</gene>
<dbReference type="EMBL" id="JADBDZ010000001">
    <property type="protein sequence ID" value="MBE1535982.1"/>
    <property type="molecule type" value="Genomic_DNA"/>
</dbReference>
<dbReference type="Pfam" id="PF06889">
    <property type="entry name" value="DUF1266"/>
    <property type="match status" value="1"/>
</dbReference>
<protein>
    <submittedName>
        <fullName evidence="2">Tetratricopeptide (TPR) repeat protein</fullName>
    </submittedName>
</protein>
<evidence type="ECO:0000313" key="3">
    <source>
        <dbReference type="Proteomes" id="UP000627838"/>
    </source>
</evidence>
<keyword evidence="3" id="KW-1185">Reference proteome</keyword>
<comment type="caution">
    <text evidence="2">The sequence shown here is derived from an EMBL/GenBank/DDBJ whole genome shotgun (WGS) entry which is preliminary data.</text>
</comment>
<evidence type="ECO:0000259" key="1">
    <source>
        <dbReference type="Pfam" id="PF06889"/>
    </source>
</evidence>
<organism evidence="2 3">
    <name type="scientific">Actinomadura algeriensis</name>
    <dbReference type="NCBI Taxonomy" id="1679523"/>
    <lineage>
        <taxon>Bacteria</taxon>
        <taxon>Bacillati</taxon>
        <taxon>Actinomycetota</taxon>
        <taxon>Actinomycetes</taxon>
        <taxon>Streptosporangiales</taxon>
        <taxon>Thermomonosporaceae</taxon>
        <taxon>Actinomadura</taxon>
    </lineage>
</organism>
<evidence type="ECO:0000313" key="2">
    <source>
        <dbReference type="EMBL" id="MBE1535982.1"/>
    </source>
</evidence>
<dbReference type="Proteomes" id="UP000627838">
    <property type="component" value="Unassembled WGS sequence"/>
</dbReference>
<dbReference type="InterPro" id="IPR011990">
    <property type="entry name" value="TPR-like_helical_dom_sf"/>
</dbReference>